<reference evidence="4" key="2">
    <citation type="submission" date="2020-04" db="EMBL/GenBank/DDBJ databases">
        <authorList>
            <consortium name="NCBI Genome Project"/>
        </authorList>
    </citation>
    <scope>NUCLEOTIDE SEQUENCE</scope>
    <source>
        <strain evidence="4">CBS 304.34</strain>
    </source>
</reference>
<proteinExistence type="predicted"/>
<dbReference type="OrthoDB" id="5407894at2759"/>
<reference evidence="4" key="3">
    <citation type="submission" date="2025-04" db="UniProtKB">
        <authorList>
            <consortium name="RefSeq"/>
        </authorList>
    </citation>
    <scope>IDENTIFICATION</scope>
    <source>
        <strain evidence="4">CBS 304.34</strain>
    </source>
</reference>
<name>A0A6A6Y5X5_9PEZI</name>
<keyword evidence="1" id="KW-0472">Membrane</keyword>
<accession>A0A6A6Y5X5</accession>
<dbReference type="GeneID" id="54466954"/>
<keyword evidence="3" id="KW-1185">Reference proteome</keyword>
<keyword evidence="1" id="KW-0812">Transmembrane</keyword>
<sequence length="296" mass="33244">MAYDLAYPLEHGTTTSGLARVDELHMDASTGRIQIGMFEDLTNDFSGSECETQVVELRLHFKFTQQVPDQTVSVFAATYTLTTLCCVLGPLSTISTNAWVRLLALWTLLTTYWISLCWIPRFDDSVPSSRRTAQSLAKLYSQKVGFSVINASKQEVPIAREYFCKLPAESQAIPNSLIQEILDSFVKNPYENGESQKGVEVGVFIIRKSLKDWGGQAVGFKNIRRMEPLDGFHYRLTVETTWPDRDRQAPLSSNPTPAIPSFDLDWQLPAATGVKRNALEAKDIITAEIRTQDIRD</sequence>
<feature type="transmembrane region" description="Helical" evidence="1">
    <location>
        <begin position="72"/>
        <end position="92"/>
    </location>
</feature>
<dbReference type="AlphaFoldDB" id="A0A6A6Y5X5"/>
<protein>
    <submittedName>
        <fullName evidence="2 4">Uncharacterized protein</fullName>
    </submittedName>
</protein>
<keyword evidence="1" id="KW-1133">Transmembrane helix</keyword>
<organism evidence="2">
    <name type="scientific">Mytilinidion resinicola</name>
    <dbReference type="NCBI Taxonomy" id="574789"/>
    <lineage>
        <taxon>Eukaryota</taxon>
        <taxon>Fungi</taxon>
        <taxon>Dikarya</taxon>
        <taxon>Ascomycota</taxon>
        <taxon>Pezizomycotina</taxon>
        <taxon>Dothideomycetes</taxon>
        <taxon>Pleosporomycetidae</taxon>
        <taxon>Mytilinidiales</taxon>
        <taxon>Mytilinidiaceae</taxon>
        <taxon>Mytilinidion</taxon>
    </lineage>
</organism>
<reference evidence="2 4" key="1">
    <citation type="journal article" date="2020" name="Stud. Mycol.">
        <title>101 Dothideomycetes genomes: a test case for predicting lifestyles and emergence of pathogens.</title>
        <authorList>
            <person name="Haridas S."/>
            <person name="Albert R."/>
            <person name="Binder M."/>
            <person name="Bloem J."/>
            <person name="Labutti K."/>
            <person name="Salamov A."/>
            <person name="Andreopoulos B."/>
            <person name="Baker S."/>
            <person name="Barry K."/>
            <person name="Bills G."/>
            <person name="Bluhm B."/>
            <person name="Cannon C."/>
            <person name="Castanera R."/>
            <person name="Culley D."/>
            <person name="Daum C."/>
            <person name="Ezra D."/>
            <person name="Gonzalez J."/>
            <person name="Henrissat B."/>
            <person name="Kuo A."/>
            <person name="Liang C."/>
            <person name="Lipzen A."/>
            <person name="Lutzoni F."/>
            <person name="Magnuson J."/>
            <person name="Mondo S."/>
            <person name="Nolan M."/>
            <person name="Ohm R."/>
            <person name="Pangilinan J."/>
            <person name="Park H.-J."/>
            <person name="Ramirez L."/>
            <person name="Alfaro M."/>
            <person name="Sun H."/>
            <person name="Tritt A."/>
            <person name="Yoshinaga Y."/>
            <person name="Zwiers L.-H."/>
            <person name="Turgeon B."/>
            <person name="Goodwin S."/>
            <person name="Spatafora J."/>
            <person name="Crous P."/>
            <person name="Grigoriev I."/>
        </authorList>
    </citation>
    <scope>NUCLEOTIDE SEQUENCE</scope>
    <source>
        <strain evidence="2 4">CBS 304.34</strain>
    </source>
</reference>
<dbReference type="Proteomes" id="UP000504636">
    <property type="component" value="Unplaced"/>
</dbReference>
<evidence type="ECO:0000313" key="3">
    <source>
        <dbReference type="Proteomes" id="UP000504636"/>
    </source>
</evidence>
<gene>
    <name evidence="2 4" type="ORF">BDZ99DRAFT_525833</name>
</gene>
<evidence type="ECO:0000256" key="1">
    <source>
        <dbReference type="SAM" id="Phobius"/>
    </source>
</evidence>
<dbReference type="RefSeq" id="XP_033571205.1">
    <property type="nucleotide sequence ID" value="XM_033726061.1"/>
</dbReference>
<dbReference type="EMBL" id="MU003714">
    <property type="protein sequence ID" value="KAF2804241.1"/>
    <property type="molecule type" value="Genomic_DNA"/>
</dbReference>
<evidence type="ECO:0000313" key="2">
    <source>
        <dbReference type="EMBL" id="KAF2804241.1"/>
    </source>
</evidence>
<feature type="transmembrane region" description="Helical" evidence="1">
    <location>
        <begin position="98"/>
        <end position="119"/>
    </location>
</feature>
<evidence type="ECO:0000313" key="4">
    <source>
        <dbReference type="RefSeq" id="XP_033571205.1"/>
    </source>
</evidence>